<accession>A0A0M2NTD7</accession>
<dbReference type="PROSITE" id="PS00101">
    <property type="entry name" value="HEXAPEP_TRANSFERASES"/>
    <property type="match status" value="2"/>
</dbReference>
<proteinExistence type="inferred from homology"/>
<dbReference type="RefSeq" id="WP_019467953.1">
    <property type="nucleotide sequence ID" value="NZ_LAKJ01000017.1"/>
</dbReference>
<feature type="binding site" evidence="20">
    <location>
        <position position="422"/>
    </location>
    <ligand>
        <name>acetyl-CoA</name>
        <dbReference type="ChEBI" id="CHEBI:57288"/>
    </ligand>
</feature>
<dbReference type="InterPro" id="IPR050065">
    <property type="entry name" value="GlmU-like"/>
</dbReference>
<dbReference type="GO" id="GO:0071555">
    <property type="term" value="P:cell wall organization"/>
    <property type="evidence" value="ECO:0007669"/>
    <property type="project" value="UniProtKB-KW"/>
</dbReference>
<feature type="binding site" evidence="20">
    <location>
        <position position="227"/>
    </location>
    <ligand>
        <name>UDP-N-acetyl-alpha-D-glucosamine</name>
        <dbReference type="ChEBI" id="CHEBI:57705"/>
    </ligand>
</feature>
<keyword evidence="16 20" id="KW-0961">Cell wall biogenesis/degradation</keyword>
<keyword evidence="11 20" id="KW-0460">Magnesium</keyword>
<dbReference type="GO" id="GO:0019134">
    <property type="term" value="F:glucosamine-1-phosphate N-acetyltransferase activity"/>
    <property type="evidence" value="ECO:0007669"/>
    <property type="project" value="UniProtKB-UniRule"/>
</dbReference>
<comment type="pathway">
    <text evidence="3 20">Nucleotide-sugar biosynthesis; UDP-N-acetyl-alpha-D-glucosamine biosynthesis; UDP-N-acetyl-alpha-D-glucosamine from N-acetyl-alpha-D-glucosamine 1-phosphate: step 1/1.</text>
</comment>
<keyword evidence="6 20" id="KW-0963">Cytoplasm</keyword>
<feature type="region of interest" description="Linker" evidence="20">
    <location>
        <begin position="230"/>
        <end position="250"/>
    </location>
</feature>
<comment type="caution">
    <text evidence="23">The sequence shown here is derived from an EMBL/GenBank/DDBJ whole genome shotgun (WGS) entry which is preliminary data.</text>
</comment>
<evidence type="ECO:0000256" key="2">
    <source>
        <dbReference type="ARBA" id="ARBA00005166"/>
    </source>
</evidence>
<dbReference type="Pfam" id="PF25087">
    <property type="entry name" value="GMPPB_C"/>
    <property type="match status" value="1"/>
</dbReference>
<dbReference type="HAMAP" id="MF_01631">
    <property type="entry name" value="GlmU"/>
    <property type="match status" value="1"/>
</dbReference>
<dbReference type="InterPro" id="IPR038009">
    <property type="entry name" value="GlmU_C_LbH"/>
</dbReference>
<feature type="binding site" evidence="20">
    <location>
        <position position="332"/>
    </location>
    <ligand>
        <name>UDP-N-acetyl-alpha-D-glucosamine</name>
        <dbReference type="ChEBI" id="CHEBI:57705"/>
    </ligand>
</feature>
<comment type="function">
    <text evidence="19 20">Catalyzes the last two sequential reactions in the de novo biosynthetic pathway for UDP-N-acetylglucosamine (UDP-GlcNAc). The C-terminal domain catalyzes the transfer of acetyl group from acetyl coenzyme A to glucosamine-1-phosphate (GlcN-1-P) to produce N-acetylglucosamine-1-phosphate (GlcNAc-1-P), which is converted into UDP-GlcNAc by the transfer of uridine 5-monophosphate (from uridine 5-triphosphate), a reaction catalyzed by the N-terminal domain.</text>
</comment>
<evidence type="ECO:0000256" key="19">
    <source>
        <dbReference type="ARBA" id="ARBA00049628"/>
    </source>
</evidence>
<dbReference type="Gene3D" id="3.90.550.10">
    <property type="entry name" value="Spore Coat Polysaccharide Biosynthesis Protein SpsA, Chain A"/>
    <property type="match status" value="1"/>
</dbReference>
<dbReference type="NCBIfam" id="NF010934">
    <property type="entry name" value="PRK14354.1"/>
    <property type="match status" value="1"/>
</dbReference>
<dbReference type="AlphaFoldDB" id="A0A0M2NTD7"/>
<evidence type="ECO:0000259" key="21">
    <source>
        <dbReference type="Pfam" id="PF00483"/>
    </source>
</evidence>
<comment type="similarity">
    <text evidence="4 20">In the C-terminal section; belongs to the transferase hexapeptide repeat family.</text>
</comment>
<feature type="region of interest" description="Pyrophosphorylase" evidence="20">
    <location>
        <begin position="1"/>
        <end position="229"/>
    </location>
</feature>
<keyword evidence="15 20" id="KW-0012">Acyltransferase</keyword>
<evidence type="ECO:0000256" key="16">
    <source>
        <dbReference type="ARBA" id="ARBA00023316"/>
    </source>
</evidence>
<dbReference type="UniPathway" id="UPA00113">
    <property type="reaction ID" value="UER00532"/>
</dbReference>
<comment type="caution">
    <text evidence="20">Lacks conserved residue(s) required for the propagation of feature annotation.</text>
</comment>
<evidence type="ECO:0000256" key="3">
    <source>
        <dbReference type="ARBA" id="ARBA00005208"/>
    </source>
</evidence>
<dbReference type="SUPFAM" id="SSF53448">
    <property type="entry name" value="Nucleotide-diphospho-sugar transferases"/>
    <property type="match status" value="1"/>
</dbReference>
<feature type="binding site" evidence="20">
    <location>
        <position position="102"/>
    </location>
    <ligand>
        <name>Mg(2+)</name>
        <dbReference type="ChEBI" id="CHEBI:18420"/>
    </ligand>
</feature>
<keyword evidence="13 20" id="KW-0573">Peptidoglycan synthesis</keyword>
<feature type="binding site" evidence="20">
    <location>
        <begin position="385"/>
        <end position="386"/>
    </location>
    <ligand>
        <name>acetyl-CoA</name>
        <dbReference type="ChEBI" id="CHEBI:57288"/>
    </ligand>
</feature>
<comment type="catalytic activity">
    <reaction evidence="17 20">
        <text>alpha-D-glucosamine 1-phosphate + acetyl-CoA = N-acetyl-alpha-D-glucosamine 1-phosphate + CoA + H(+)</text>
        <dbReference type="Rhea" id="RHEA:13725"/>
        <dbReference type="ChEBI" id="CHEBI:15378"/>
        <dbReference type="ChEBI" id="CHEBI:57287"/>
        <dbReference type="ChEBI" id="CHEBI:57288"/>
        <dbReference type="ChEBI" id="CHEBI:57776"/>
        <dbReference type="ChEBI" id="CHEBI:58516"/>
        <dbReference type="EC" id="2.3.1.157"/>
    </reaction>
</comment>
<evidence type="ECO:0000256" key="9">
    <source>
        <dbReference type="ARBA" id="ARBA00022723"/>
    </source>
</evidence>
<feature type="binding site" evidence="20">
    <location>
        <position position="439"/>
    </location>
    <ligand>
        <name>acetyl-CoA</name>
        <dbReference type="ChEBI" id="CHEBI:57288"/>
    </ligand>
</feature>
<dbReference type="GO" id="GO:0008360">
    <property type="term" value="P:regulation of cell shape"/>
    <property type="evidence" value="ECO:0007669"/>
    <property type="project" value="UniProtKB-KW"/>
</dbReference>
<feature type="binding site" evidence="20">
    <location>
        <position position="72"/>
    </location>
    <ligand>
        <name>UDP-N-acetyl-alpha-D-glucosamine</name>
        <dbReference type="ChEBI" id="CHEBI:57705"/>
    </ligand>
</feature>
<keyword evidence="10 20" id="KW-0677">Repeat</keyword>
<feature type="region of interest" description="N-acetyltransferase" evidence="20">
    <location>
        <begin position="251"/>
        <end position="451"/>
    </location>
</feature>
<feature type="binding site" evidence="20">
    <location>
        <position position="365"/>
    </location>
    <ligand>
        <name>UDP-N-acetyl-alpha-D-glucosamine</name>
        <dbReference type="ChEBI" id="CHEBI:57705"/>
    </ligand>
</feature>
<dbReference type="GO" id="GO:0000902">
    <property type="term" value="P:cell morphogenesis"/>
    <property type="evidence" value="ECO:0007669"/>
    <property type="project" value="UniProtKB-UniRule"/>
</dbReference>
<comment type="similarity">
    <text evidence="5 20">In the N-terminal section; belongs to the N-acetylglucosamine-1-phosphate uridyltransferase family.</text>
</comment>
<feature type="domain" description="Nucleotidyl transferase" evidence="21">
    <location>
        <begin position="5"/>
        <end position="208"/>
    </location>
</feature>
<feature type="binding site" evidence="20">
    <location>
        <position position="376"/>
    </location>
    <ligand>
        <name>UDP-N-acetyl-alpha-D-glucosamine</name>
        <dbReference type="ChEBI" id="CHEBI:57705"/>
    </ligand>
</feature>
<evidence type="ECO:0000256" key="8">
    <source>
        <dbReference type="ARBA" id="ARBA00022695"/>
    </source>
</evidence>
<organism evidence="23 24">
    <name type="scientific">Staphylococcus cohnii subsp. cohnii</name>
    <dbReference type="NCBI Taxonomy" id="74704"/>
    <lineage>
        <taxon>Bacteria</taxon>
        <taxon>Bacillati</taxon>
        <taxon>Bacillota</taxon>
        <taxon>Bacilli</taxon>
        <taxon>Bacillales</taxon>
        <taxon>Staphylococcaceae</taxon>
        <taxon>Staphylococcus</taxon>
        <taxon>Staphylococcus cohnii species complex</taxon>
    </lineage>
</organism>
<dbReference type="InterPro" id="IPR018357">
    <property type="entry name" value="Hexapep_transf_CS"/>
</dbReference>
<dbReference type="InterPro" id="IPR005882">
    <property type="entry name" value="Bifunctional_GlmU"/>
</dbReference>
<keyword evidence="7 20" id="KW-0808">Transferase</keyword>
<dbReference type="UniPathway" id="UPA00973"/>
<dbReference type="InterPro" id="IPR029044">
    <property type="entry name" value="Nucleotide-diphossugar_trans"/>
</dbReference>
<name>A0A0M2NTD7_STACC</name>
<dbReference type="InterPro" id="IPR056729">
    <property type="entry name" value="GMPPB_C"/>
</dbReference>
<dbReference type="GO" id="GO:0003977">
    <property type="term" value="F:UDP-N-acetylglucosamine diphosphorylase activity"/>
    <property type="evidence" value="ECO:0007669"/>
    <property type="project" value="UniProtKB-UniRule"/>
</dbReference>
<feature type="binding site" evidence="20">
    <location>
        <position position="350"/>
    </location>
    <ligand>
        <name>UDP-N-acetyl-alpha-D-glucosamine</name>
        <dbReference type="ChEBI" id="CHEBI:57705"/>
    </ligand>
</feature>
<dbReference type="PANTHER" id="PTHR43584:SF3">
    <property type="entry name" value="BIFUNCTIONAL PROTEIN GLMU"/>
    <property type="match status" value="1"/>
</dbReference>
<feature type="binding site" evidence="20">
    <location>
        <position position="139"/>
    </location>
    <ligand>
        <name>UDP-N-acetyl-alpha-D-glucosamine</name>
        <dbReference type="ChEBI" id="CHEBI:57705"/>
    </ligand>
</feature>
<comment type="subcellular location">
    <subcellularLocation>
        <location evidence="1 20">Cytoplasm</location>
    </subcellularLocation>
</comment>
<evidence type="ECO:0000313" key="24">
    <source>
        <dbReference type="Proteomes" id="UP000034455"/>
    </source>
</evidence>
<dbReference type="SUPFAM" id="SSF51161">
    <property type="entry name" value="Trimeric LpxA-like enzymes"/>
    <property type="match status" value="1"/>
</dbReference>
<dbReference type="InterPro" id="IPR001451">
    <property type="entry name" value="Hexapep"/>
</dbReference>
<feature type="binding site" evidence="20">
    <location>
        <position position="227"/>
    </location>
    <ligand>
        <name>Mg(2+)</name>
        <dbReference type="ChEBI" id="CHEBI:18420"/>
    </ligand>
</feature>
<dbReference type="GO" id="GO:0005737">
    <property type="term" value="C:cytoplasm"/>
    <property type="evidence" value="ECO:0007669"/>
    <property type="project" value="UniProtKB-SubCell"/>
</dbReference>
<feature type="active site" description="Proton acceptor" evidence="20">
    <location>
        <position position="362"/>
    </location>
</feature>
<evidence type="ECO:0000256" key="20">
    <source>
        <dbReference type="HAMAP-Rule" id="MF_01631"/>
    </source>
</evidence>
<evidence type="ECO:0000256" key="1">
    <source>
        <dbReference type="ARBA" id="ARBA00004496"/>
    </source>
</evidence>
<reference evidence="23 24" key="1">
    <citation type="submission" date="2015-03" db="EMBL/GenBank/DDBJ databases">
        <title>Genome Assembly of Staphylococcus cohnii subsp. cohnii strain G22B2.</title>
        <authorList>
            <person name="Nair G."/>
            <person name="Kaur G."/>
            <person name="Khatri I."/>
            <person name="Singh N.K."/>
            <person name="Sathyabama S."/>
            <person name="Maurya S.K."/>
            <person name="Subramanian S."/>
            <person name="Agrewala J.N."/>
            <person name="Mayilraj S."/>
        </authorList>
    </citation>
    <scope>NUCLEOTIDE SEQUENCE [LARGE SCALE GENOMIC DNA]</scope>
    <source>
        <strain evidence="23 24">G22B2</strain>
    </source>
</reference>
<dbReference type="GO" id="GO:0009252">
    <property type="term" value="P:peptidoglycan biosynthetic process"/>
    <property type="evidence" value="ECO:0007669"/>
    <property type="project" value="UniProtKB-UniRule"/>
</dbReference>
<keyword evidence="9 20" id="KW-0479">Metal-binding</keyword>
<dbReference type="GO" id="GO:0009245">
    <property type="term" value="P:lipid A biosynthetic process"/>
    <property type="evidence" value="ECO:0007669"/>
    <property type="project" value="UniProtKB-UniRule"/>
</dbReference>
<comment type="pathway">
    <text evidence="2 20">Nucleotide-sugar biosynthesis; UDP-N-acetyl-alpha-D-glucosamine biosynthesis; N-acetyl-alpha-D-glucosamine 1-phosphate from alpha-D-glucosamine 6-phosphate (route II): step 2/2.</text>
</comment>
<dbReference type="NCBIfam" id="TIGR01173">
    <property type="entry name" value="glmU"/>
    <property type="match status" value="1"/>
</dbReference>
<dbReference type="GO" id="GO:0006048">
    <property type="term" value="P:UDP-N-acetylglucosamine biosynthetic process"/>
    <property type="evidence" value="ECO:0007669"/>
    <property type="project" value="UniProtKB-UniPathway"/>
</dbReference>
<feature type="binding site" evidence="20">
    <location>
        <position position="154"/>
    </location>
    <ligand>
        <name>UDP-N-acetyl-alpha-D-glucosamine</name>
        <dbReference type="ChEBI" id="CHEBI:57705"/>
    </ligand>
</feature>
<dbReference type="InterPro" id="IPR005835">
    <property type="entry name" value="NTP_transferase_dom"/>
</dbReference>
<dbReference type="EMBL" id="LAKJ01000017">
    <property type="protein sequence ID" value="KKI63277.1"/>
    <property type="molecule type" value="Genomic_DNA"/>
</dbReference>
<comment type="subunit">
    <text evidence="20">Homotrimer.</text>
</comment>
<dbReference type="Pfam" id="PF00483">
    <property type="entry name" value="NTP_transferase"/>
    <property type="match status" value="1"/>
</dbReference>
<dbReference type="EC" id="2.7.7.23" evidence="20"/>
<evidence type="ECO:0000256" key="18">
    <source>
        <dbReference type="ARBA" id="ARBA00048493"/>
    </source>
</evidence>
<feature type="domain" description="Mannose-1-phosphate guanyltransferase C-terminal" evidence="22">
    <location>
        <begin position="265"/>
        <end position="354"/>
    </location>
</feature>
<dbReference type="CDD" id="cd03353">
    <property type="entry name" value="LbH_GlmU_C"/>
    <property type="match status" value="1"/>
</dbReference>
<evidence type="ECO:0000256" key="17">
    <source>
        <dbReference type="ARBA" id="ARBA00048247"/>
    </source>
</evidence>
<dbReference type="EC" id="2.3.1.157" evidence="20"/>
<evidence type="ECO:0000256" key="15">
    <source>
        <dbReference type="ARBA" id="ARBA00023315"/>
    </source>
</evidence>
<feature type="binding site" evidence="20">
    <location>
        <begin position="8"/>
        <end position="11"/>
    </location>
    <ligand>
        <name>UDP-N-acetyl-alpha-D-glucosamine</name>
        <dbReference type="ChEBI" id="CHEBI:57705"/>
    </ligand>
</feature>
<evidence type="ECO:0000256" key="4">
    <source>
        <dbReference type="ARBA" id="ARBA00007707"/>
    </source>
</evidence>
<dbReference type="GO" id="GO:0016020">
    <property type="term" value="C:membrane"/>
    <property type="evidence" value="ECO:0007669"/>
    <property type="project" value="GOC"/>
</dbReference>
<feature type="binding site" evidence="20">
    <location>
        <position position="22"/>
    </location>
    <ligand>
        <name>UDP-N-acetyl-alpha-D-glucosamine</name>
        <dbReference type="ChEBI" id="CHEBI:57705"/>
    </ligand>
</feature>
<evidence type="ECO:0000256" key="6">
    <source>
        <dbReference type="ARBA" id="ARBA00022490"/>
    </source>
</evidence>
<dbReference type="PANTHER" id="PTHR43584">
    <property type="entry name" value="NUCLEOTIDYL TRANSFERASE"/>
    <property type="match status" value="1"/>
</dbReference>
<dbReference type="CDD" id="cd02540">
    <property type="entry name" value="GT2_GlmU_N_bac"/>
    <property type="match status" value="1"/>
</dbReference>
<comment type="catalytic activity">
    <reaction evidence="18 20">
        <text>N-acetyl-alpha-D-glucosamine 1-phosphate + UTP + H(+) = UDP-N-acetyl-alpha-D-glucosamine + diphosphate</text>
        <dbReference type="Rhea" id="RHEA:13509"/>
        <dbReference type="ChEBI" id="CHEBI:15378"/>
        <dbReference type="ChEBI" id="CHEBI:33019"/>
        <dbReference type="ChEBI" id="CHEBI:46398"/>
        <dbReference type="ChEBI" id="CHEBI:57705"/>
        <dbReference type="ChEBI" id="CHEBI:57776"/>
        <dbReference type="EC" id="2.7.7.23"/>
    </reaction>
</comment>
<comment type="cofactor">
    <cofactor evidence="20">
        <name>Mg(2+)</name>
        <dbReference type="ChEBI" id="CHEBI:18420"/>
    </cofactor>
    <text evidence="20">Binds 1 Mg(2+) ion per subunit.</text>
</comment>
<keyword evidence="14 20" id="KW-0511">Multifunctional enzyme</keyword>
<evidence type="ECO:0000256" key="5">
    <source>
        <dbReference type="ARBA" id="ARBA00007947"/>
    </source>
</evidence>
<protein>
    <recommendedName>
        <fullName evidence="20">Bifunctional protein GlmU</fullName>
    </recommendedName>
    <domain>
        <recommendedName>
            <fullName evidence="20">UDP-N-acetylglucosamine pyrophosphorylase</fullName>
            <ecNumber evidence="20">2.7.7.23</ecNumber>
        </recommendedName>
        <alternativeName>
            <fullName evidence="20">N-acetylglucosamine-1-phosphate uridyltransferase</fullName>
        </alternativeName>
    </domain>
    <domain>
        <recommendedName>
            <fullName evidence="20">Glucosamine-1-phosphate N-acetyltransferase</fullName>
            <ecNumber evidence="20">2.3.1.157</ecNumber>
        </recommendedName>
    </domain>
</protein>
<evidence type="ECO:0000256" key="10">
    <source>
        <dbReference type="ARBA" id="ARBA00022737"/>
    </source>
</evidence>
<evidence type="ECO:0000256" key="13">
    <source>
        <dbReference type="ARBA" id="ARBA00022984"/>
    </source>
</evidence>
<gene>
    <name evidence="20" type="primary">glmU</name>
    <name evidence="23" type="ORF">UF66_0944</name>
</gene>
<evidence type="ECO:0000256" key="7">
    <source>
        <dbReference type="ARBA" id="ARBA00022679"/>
    </source>
</evidence>
<dbReference type="Pfam" id="PF00132">
    <property type="entry name" value="Hexapep"/>
    <property type="match status" value="1"/>
</dbReference>
<evidence type="ECO:0000256" key="11">
    <source>
        <dbReference type="ARBA" id="ARBA00022842"/>
    </source>
</evidence>
<dbReference type="Gene3D" id="2.160.10.10">
    <property type="entry name" value="Hexapeptide repeat proteins"/>
    <property type="match status" value="1"/>
</dbReference>
<evidence type="ECO:0000313" key="23">
    <source>
        <dbReference type="EMBL" id="KKI63277.1"/>
    </source>
</evidence>
<feature type="binding site" evidence="20">
    <location>
        <begin position="77"/>
        <end position="78"/>
    </location>
    <ligand>
        <name>UDP-N-acetyl-alpha-D-glucosamine</name>
        <dbReference type="ChEBI" id="CHEBI:57705"/>
    </ligand>
</feature>
<comment type="pathway">
    <text evidence="20">Bacterial outer membrane biogenesis; LPS lipid A biosynthesis.</text>
</comment>
<dbReference type="Proteomes" id="UP000034455">
    <property type="component" value="Unassembled WGS sequence"/>
</dbReference>
<keyword evidence="12 20" id="KW-0133">Cell shape</keyword>
<dbReference type="PATRIC" id="fig|74704.6.peg.966"/>
<dbReference type="GO" id="GO:0000287">
    <property type="term" value="F:magnesium ion binding"/>
    <property type="evidence" value="ECO:0007669"/>
    <property type="project" value="UniProtKB-UniRule"/>
</dbReference>
<keyword evidence="8 20" id="KW-0548">Nucleotidyltransferase</keyword>
<evidence type="ECO:0000256" key="12">
    <source>
        <dbReference type="ARBA" id="ARBA00022960"/>
    </source>
</evidence>
<dbReference type="InterPro" id="IPR011004">
    <property type="entry name" value="Trimer_LpxA-like_sf"/>
</dbReference>
<evidence type="ECO:0000259" key="22">
    <source>
        <dbReference type="Pfam" id="PF25087"/>
    </source>
</evidence>
<evidence type="ECO:0000256" key="14">
    <source>
        <dbReference type="ARBA" id="ARBA00023268"/>
    </source>
</evidence>
<sequence>MQRHAIVLAAGKGTRMKSKKYKVLHEVAGKSMIEHVVDNVKQSGVENLVTIVGHGAESVKETLGDTSLYSFQNEQLGTAHAVKMASEHLKDEQGTTLVVCGDTPLITAETLKSLVEHHESNQADATVLSAATSNPYGYGRIVRDGNDHLVKIVEQKDATVDEQQINEISSGIFAFDNKLLFEKLELVKNDNVQAEYYLPDVLSLILQEQGTVEIYRTEDFEEIMGVNDRVMLSEAETAYRKRINDYHMRNGVTLIDPATTYIGADVEIAMDVTIEANVKLAGNCVIGEDTIVGQNTEIQNSKIGANVTIKQSVINEAIVGDNTTIGPFAQLRPGADLGENVKVGNFVEVKKSVVKTGAKLPHLSYIGDAEIGERTNLGCGSITVNYDGKHKSKTIIGNDSFIGCNTNLVAPVTLGDRSFIAAGSTITDNVPHDSLALARARQTTKEGYLKK</sequence>